<evidence type="ECO:0000313" key="2">
    <source>
        <dbReference type="Proteomes" id="UP000189941"/>
    </source>
</evidence>
<keyword evidence="2" id="KW-1185">Reference proteome</keyword>
<reference evidence="2" key="1">
    <citation type="submission" date="2017-02" db="EMBL/GenBank/DDBJ databases">
        <authorList>
            <person name="Varghese N."/>
            <person name="Submissions S."/>
        </authorList>
    </citation>
    <scope>NUCLEOTIDE SEQUENCE [LARGE SCALE GENOMIC DNA]</scope>
    <source>
        <strain evidence="2">DSM 15739</strain>
    </source>
</reference>
<dbReference type="RefSeq" id="WP_078755785.1">
    <property type="nucleotide sequence ID" value="NZ_FUWO01000007.1"/>
</dbReference>
<organism evidence="1 2">
    <name type="scientific">Globicatella sulfidifaciens DSM 15739</name>
    <dbReference type="NCBI Taxonomy" id="1121925"/>
    <lineage>
        <taxon>Bacteria</taxon>
        <taxon>Bacillati</taxon>
        <taxon>Bacillota</taxon>
        <taxon>Bacilli</taxon>
        <taxon>Lactobacillales</taxon>
        <taxon>Aerococcaceae</taxon>
        <taxon>Globicatella</taxon>
    </lineage>
</organism>
<evidence type="ECO:0000313" key="1">
    <source>
        <dbReference type="EMBL" id="SJZ51708.1"/>
    </source>
</evidence>
<dbReference type="STRING" id="1121925.SAMN02746011_01021"/>
<accession>A0A1T4LAY8</accession>
<dbReference type="Proteomes" id="UP000189941">
    <property type="component" value="Unassembled WGS sequence"/>
</dbReference>
<name>A0A1T4LAY8_9LACT</name>
<dbReference type="AlphaFoldDB" id="A0A1T4LAY8"/>
<sequence>MANRIIAKNRNVLVEVSKRTLSKFAIMLEHKDELNATELLELSDFMKALKLITHDVAKYIYLRFIKSSVIEQRYDNVIKNRKIKRIGDKYKCKVSSITEISKVMNKSRSELKRIEETGYKELADLLLKFQLERMDLWEYVAFERTLYDLSYDKAKKRFDNLIGDDMAFSRYEIKYRKVYDDLDIYCYKLILFIEEWRLKDERRKYIYQEGTHAIQRQCDGFRGRNRIFQS</sequence>
<gene>
    <name evidence="1" type="ORF">SAMN02746011_01021</name>
</gene>
<protein>
    <submittedName>
        <fullName evidence="1">Uncharacterized protein</fullName>
    </submittedName>
</protein>
<proteinExistence type="predicted"/>
<dbReference type="EMBL" id="FUWO01000007">
    <property type="protein sequence ID" value="SJZ51708.1"/>
    <property type="molecule type" value="Genomic_DNA"/>
</dbReference>